<comment type="caution">
    <text evidence="1">The sequence shown here is derived from an EMBL/GenBank/DDBJ whole genome shotgun (WGS) entry which is preliminary data.</text>
</comment>
<dbReference type="RefSeq" id="WP_131911895.1">
    <property type="nucleotide sequence ID" value="NZ_OU594967.1"/>
</dbReference>
<sequence length="108" mass="12574">MMNLSRPEMTFHWRESIAAGRAVITEEKQLAPQPEIRPIEEYESETILRGICEPVRSKNLEKAMVEYLTTQGSMRRVAKKWGVSSTTLCRHLGMLNRVTRERLLSHLY</sequence>
<evidence type="ECO:0000313" key="2">
    <source>
        <dbReference type="Proteomes" id="UP000295565"/>
    </source>
</evidence>
<organism evidence="1 2">
    <name type="scientific">Celerinatantimonas diazotrophica</name>
    <dbReference type="NCBI Taxonomy" id="412034"/>
    <lineage>
        <taxon>Bacteria</taxon>
        <taxon>Pseudomonadati</taxon>
        <taxon>Pseudomonadota</taxon>
        <taxon>Gammaproteobacteria</taxon>
        <taxon>Celerinatantimonadaceae</taxon>
        <taxon>Celerinatantimonas</taxon>
    </lineage>
</organism>
<gene>
    <name evidence="1" type="ORF">EV690_1117</name>
</gene>
<reference evidence="1 2" key="1">
    <citation type="submission" date="2019-03" db="EMBL/GenBank/DDBJ databases">
        <title>Genomic Encyclopedia of Type Strains, Phase IV (KMG-IV): sequencing the most valuable type-strain genomes for metagenomic binning, comparative biology and taxonomic classification.</title>
        <authorList>
            <person name="Goeker M."/>
        </authorList>
    </citation>
    <scope>NUCLEOTIDE SEQUENCE [LARGE SCALE GENOMIC DNA]</scope>
    <source>
        <strain evidence="1 2">DSM 18577</strain>
    </source>
</reference>
<name>A0A4R1K4B6_9GAMM</name>
<proteinExistence type="predicted"/>
<dbReference type="EMBL" id="SMGD01000011">
    <property type="protein sequence ID" value="TCK58958.1"/>
    <property type="molecule type" value="Genomic_DNA"/>
</dbReference>
<protein>
    <submittedName>
        <fullName evidence="1">Uncharacterized protein</fullName>
    </submittedName>
</protein>
<dbReference type="Proteomes" id="UP000295565">
    <property type="component" value="Unassembled WGS sequence"/>
</dbReference>
<dbReference type="AlphaFoldDB" id="A0A4R1K4B6"/>
<evidence type="ECO:0000313" key="1">
    <source>
        <dbReference type="EMBL" id="TCK58958.1"/>
    </source>
</evidence>
<keyword evidence="2" id="KW-1185">Reference proteome</keyword>
<accession>A0A4R1K4B6</accession>